<dbReference type="EMBL" id="BNED01000005">
    <property type="protein sequence ID" value="GHI79162.1"/>
    <property type="molecule type" value="Genomic_DNA"/>
</dbReference>
<evidence type="ECO:0000313" key="1">
    <source>
        <dbReference type="EMBL" id="GHI79162.1"/>
    </source>
</evidence>
<reference evidence="2" key="1">
    <citation type="submission" date="2023-07" db="EMBL/GenBank/DDBJ databases">
        <title>Whole genome shotgun sequence of Streptomyces spororaveus NBRC 15456.</title>
        <authorList>
            <person name="Komaki H."/>
            <person name="Tamura T."/>
        </authorList>
    </citation>
    <scope>NUCLEOTIDE SEQUENCE [LARGE SCALE GENOMIC DNA]</scope>
    <source>
        <strain evidence="2">NBRC 15456</strain>
    </source>
</reference>
<evidence type="ECO:0000313" key="2">
    <source>
        <dbReference type="Proteomes" id="UP000608522"/>
    </source>
</evidence>
<proteinExistence type="predicted"/>
<gene>
    <name evidence="1" type="ORF">Sspor_47230</name>
</gene>
<protein>
    <submittedName>
        <fullName evidence="1">Uncharacterized protein</fullName>
    </submittedName>
</protein>
<organism evidence="1 2">
    <name type="scientific">Streptomyces spororaveus</name>
    <dbReference type="NCBI Taxonomy" id="284039"/>
    <lineage>
        <taxon>Bacteria</taxon>
        <taxon>Bacillati</taxon>
        <taxon>Actinomycetota</taxon>
        <taxon>Actinomycetes</taxon>
        <taxon>Kitasatosporales</taxon>
        <taxon>Streptomycetaceae</taxon>
        <taxon>Streptomyces</taxon>
    </lineage>
</organism>
<dbReference type="Proteomes" id="UP000608522">
    <property type="component" value="Unassembled WGS sequence"/>
</dbReference>
<accession>A0ABQ3TFP5</accession>
<sequence length="109" mass="11916">MRQAEAAGDPEEHRRCKELVAAELRSAHDPLPGQRAALQVKEQALLRGWGQPAVLVRGSAPDRRDVFHSDVDCGLIGGEGRRPGEARWILAMDAEEAGYRPCSRCGSSR</sequence>
<comment type="caution">
    <text evidence="1">The sequence shown here is derived from an EMBL/GenBank/DDBJ whole genome shotgun (WGS) entry which is preliminary data.</text>
</comment>
<name>A0ABQ3TFP5_9ACTN</name>
<keyword evidence="2" id="KW-1185">Reference proteome</keyword>